<protein>
    <recommendedName>
        <fullName evidence="12 13">Transcription-repair-coupling factor</fullName>
        <shortName evidence="13">TRCF</shortName>
        <ecNumber evidence="13">3.6.4.-</ecNumber>
    </recommendedName>
</protein>
<evidence type="ECO:0000256" key="7">
    <source>
        <dbReference type="ARBA" id="ARBA00022840"/>
    </source>
</evidence>
<dbReference type="InterPro" id="IPR041471">
    <property type="entry name" value="UvrB_inter"/>
</dbReference>
<dbReference type="GO" id="GO:0006355">
    <property type="term" value="P:regulation of DNA-templated transcription"/>
    <property type="evidence" value="ECO:0007669"/>
    <property type="project" value="UniProtKB-UniRule"/>
</dbReference>
<keyword evidence="5 13" id="KW-0378">Hydrolase</keyword>
<dbReference type="GO" id="GO:0003684">
    <property type="term" value="F:damaged DNA binding"/>
    <property type="evidence" value="ECO:0007669"/>
    <property type="project" value="InterPro"/>
</dbReference>
<name>A0A120I9X2_9LACT</name>
<evidence type="ECO:0000256" key="2">
    <source>
        <dbReference type="ARBA" id="ARBA00022490"/>
    </source>
</evidence>
<keyword evidence="9 13" id="KW-0234">DNA repair</keyword>
<evidence type="ECO:0000256" key="3">
    <source>
        <dbReference type="ARBA" id="ARBA00022741"/>
    </source>
</evidence>
<dbReference type="Gene3D" id="3.40.50.300">
    <property type="entry name" value="P-loop containing nucleotide triphosphate hydrolases"/>
    <property type="match status" value="2"/>
</dbReference>
<dbReference type="Gene3D" id="3.90.1150.50">
    <property type="entry name" value="Transcription-repair-coupling factor, D7 domain"/>
    <property type="match status" value="1"/>
</dbReference>
<dbReference type="SMART" id="SM01058">
    <property type="entry name" value="CarD_TRCF"/>
    <property type="match status" value="1"/>
</dbReference>
<accession>A0A120I9X2</accession>
<dbReference type="InterPro" id="IPR014001">
    <property type="entry name" value="Helicase_ATP-bd"/>
</dbReference>
<dbReference type="SUPFAM" id="SSF141259">
    <property type="entry name" value="CarD-like"/>
    <property type="match status" value="1"/>
</dbReference>
<dbReference type="Proteomes" id="UP000594771">
    <property type="component" value="Chromosome"/>
</dbReference>
<evidence type="ECO:0000256" key="5">
    <source>
        <dbReference type="ARBA" id="ARBA00022801"/>
    </source>
</evidence>
<comment type="function">
    <text evidence="13">Couples transcription and DNA repair by recognizing RNA polymerase (RNAP) stalled at DNA lesions. Mediates ATP-dependent release of RNAP and its truncated transcript from the DNA, and recruitment of nucleotide excision repair machinery to the damaged site.</text>
</comment>
<dbReference type="FunFam" id="3.40.50.300:FF:000546">
    <property type="entry name" value="Transcription-repair-coupling factor"/>
    <property type="match status" value="1"/>
</dbReference>
<dbReference type="NCBIfam" id="TIGR00580">
    <property type="entry name" value="mfd"/>
    <property type="match status" value="1"/>
</dbReference>
<dbReference type="KEGG" id="aun:AWM73_07070"/>
<dbReference type="EC" id="3.6.4.-" evidence="13"/>
<dbReference type="Gene3D" id="2.40.10.170">
    <property type="match status" value="1"/>
</dbReference>
<dbReference type="Gene3D" id="3.40.50.11180">
    <property type="match status" value="1"/>
</dbReference>
<keyword evidence="3 13" id="KW-0547">Nucleotide-binding</keyword>
<dbReference type="InterPro" id="IPR047112">
    <property type="entry name" value="RecG/Mfd"/>
</dbReference>
<keyword evidence="2 13" id="KW-0963">Cytoplasm</keyword>
<dbReference type="SUPFAM" id="SSF52540">
    <property type="entry name" value="P-loop containing nucleoside triphosphate hydrolases"/>
    <property type="match status" value="4"/>
</dbReference>
<evidence type="ECO:0000256" key="6">
    <source>
        <dbReference type="ARBA" id="ARBA00022806"/>
    </source>
</evidence>
<dbReference type="SMART" id="SM00490">
    <property type="entry name" value="HELICc"/>
    <property type="match status" value="1"/>
</dbReference>
<evidence type="ECO:0000256" key="10">
    <source>
        <dbReference type="ARBA" id="ARBA00061104"/>
    </source>
</evidence>
<evidence type="ECO:0000256" key="4">
    <source>
        <dbReference type="ARBA" id="ARBA00022763"/>
    </source>
</evidence>
<organism evidence="14 15">
    <name type="scientific">Aerococcus urinae</name>
    <dbReference type="NCBI Taxonomy" id="1376"/>
    <lineage>
        <taxon>Bacteria</taxon>
        <taxon>Bacillati</taxon>
        <taxon>Bacillota</taxon>
        <taxon>Bacilli</taxon>
        <taxon>Lactobacillales</taxon>
        <taxon>Aerococcaceae</taxon>
        <taxon>Aerococcus</taxon>
    </lineage>
</organism>
<sequence>MEMNLENYLNEKIIDSKLKNTLRTGQSVLYLGLQAASKAYMIAEIQASHPDKKTVVLTNNLLQAERFYEDLQTFNPEADLHLYSSPESVAEDLAIQSPEALGDRLATLDWLLDEDSSGILISPIFGLKRALTPVSEWKHLVKNIQRGQELAVDQLKADLLLLGYERVEAVLRPGEMSVRGDIVDLFPLTSPQPLRLSLAFDEVDRITTFDVNSQKSQDDLEAVTILPAKDLLFSPARLKAGVAHLEKVAQEKAEKIQDEAIKKQVQAIFQDEIQAWSAGETTERTHYFSQILYPDSCSLLDYVGQGQTLVLDDMTRLIELSQEIDQRAALYLQGKVEAGHLPPIDQIYLDSHDQVMAYSGRKFYLAQWQKGYGNMRFDGLYQFQTRTVTPFYHNKEAIKLEFEAWLRMGRSLLIFIEEEDKARDLEKELKAMDFQAVLTQADQIIPEAINIIAGHLSGGIEFVDSQVVLLAQSDLFDQAKRRRRKNTNNLSNAERLKNYQELKPGDYVVHVNHGIGQFVGVETIEVAGNHKDYLSIVYADNASIHVPIDQIDLVQKYVSAEGKIPKLNKMGGTEWQKTKQRVSKKIEDIADDLVDLYAERETRKGYAFSPDNEDQAAFEDEFPYPETDDQLRSIQEIKADMEKEKPMDRLLVGDVGFGKTEVAMRAAFKAMLDGKQVAFLVPTTVLAQQHYETMLERFKDYPFTIDLLSRFRSPAEQKHVIKCLKEGSVQLVIGTHRLLSKDIKFLDLGLLVVDEEQRFGVKAKERLKALRKNVDVLTLTATPIPRTLNMSMMGVRDLSVIETPPANRFPVQTYVMEQNYGAIRDAIERELARNGQVFYLFNNVQNIQEKANFIEELVPQARVAIAHGQMHANQLEEVLMDFLAGDDDVLVTTTIIETGIDMPNVNTLLVEDADRMGLSTLYQLRGRVGRSNRVAYAYFMYRPDKALNEASEKRLTALKDFTELGAGFKIAMRDLSIRGAGNLLGQEQHGFVNSVGYDLFQQMLDEAIRKKQGKAAKRPQSPTEIELHIDAYIPSEYIQDENQKVEIYKRINLLDDVDTMWDLDDELLDRFGEPPVEVQWLLAVGTMKSYATAIGVEKITRKGKAIELVFTKQQDPSQLTPLIFQALEDIPMKLQIKMANDQLVMQLNTKDLSTDQWLDYLLQFLTQLSKDLQVDSDQVDGRQTRDGVE</sequence>
<dbReference type="PROSITE" id="PS51194">
    <property type="entry name" value="HELICASE_CTER"/>
    <property type="match status" value="1"/>
</dbReference>
<evidence type="ECO:0000256" key="11">
    <source>
        <dbReference type="ARBA" id="ARBA00061399"/>
    </source>
</evidence>
<dbReference type="Pfam" id="PF02559">
    <property type="entry name" value="CarD_TRCF_RID"/>
    <property type="match status" value="1"/>
</dbReference>
<dbReference type="SUPFAM" id="SSF143517">
    <property type="entry name" value="TRCF domain-like"/>
    <property type="match status" value="1"/>
</dbReference>
<dbReference type="InterPro" id="IPR001650">
    <property type="entry name" value="Helicase_C-like"/>
</dbReference>
<dbReference type="InterPro" id="IPR005118">
    <property type="entry name" value="TRCF_C"/>
</dbReference>
<dbReference type="Pfam" id="PF03461">
    <property type="entry name" value="TRCF"/>
    <property type="match status" value="1"/>
</dbReference>
<dbReference type="SMART" id="SM00982">
    <property type="entry name" value="TRCF"/>
    <property type="match status" value="1"/>
</dbReference>
<dbReference type="AlphaFoldDB" id="A0A120I9X2"/>
<keyword evidence="8 13" id="KW-0238">DNA-binding</keyword>
<dbReference type="InterPro" id="IPR036101">
    <property type="entry name" value="CarD-like/TRCF_RID_sf"/>
</dbReference>
<dbReference type="Gene3D" id="3.30.2060.10">
    <property type="entry name" value="Penicillin-binding protein 1b domain"/>
    <property type="match status" value="1"/>
</dbReference>
<dbReference type="HAMAP" id="MF_00969">
    <property type="entry name" value="TRCF"/>
    <property type="match status" value="1"/>
</dbReference>
<evidence type="ECO:0000256" key="12">
    <source>
        <dbReference type="ARBA" id="ARBA00070128"/>
    </source>
</evidence>
<evidence type="ECO:0000313" key="14">
    <source>
        <dbReference type="EMBL" id="QPS02041.1"/>
    </source>
</evidence>
<dbReference type="GO" id="GO:0005737">
    <property type="term" value="C:cytoplasm"/>
    <property type="evidence" value="ECO:0007669"/>
    <property type="project" value="UniProtKB-SubCell"/>
</dbReference>
<dbReference type="InterPro" id="IPR027417">
    <property type="entry name" value="P-loop_NTPase"/>
</dbReference>
<dbReference type="Pfam" id="PF00271">
    <property type="entry name" value="Helicase_C"/>
    <property type="match status" value="1"/>
</dbReference>
<keyword evidence="7 13" id="KW-0067">ATP-binding</keyword>
<proteinExistence type="inferred from homology"/>
<evidence type="ECO:0000256" key="13">
    <source>
        <dbReference type="HAMAP-Rule" id="MF_00969"/>
    </source>
</evidence>
<evidence type="ECO:0000256" key="8">
    <source>
        <dbReference type="ARBA" id="ARBA00023125"/>
    </source>
</evidence>
<dbReference type="GO" id="GO:0016787">
    <property type="term" value="F:hydrolase activity"/>
    <property type="evidence" value="ECO:0007669"/>
    <property type="project" value="UniProtKB-KW"/>
</dbReference>
<keyword evidence="6" id="KW-0347">Helicase</keyword>
<evidence type="ECO:0000313" key="15">
    <source>
        <dbReference type="Proteomes" id="UP000594771"/>
    </source>
</evidence>
<evidence type="ECO:0000256" key="1">
    <source>
        <dbReference type="ARBA" id="ARBA00004496"/>
    </source>
</evidence>
<dbReference type="InterPro" id="IPR037235">
    <property type="entry name" value="TRCF-like_C_D7"/>
</dbReference>
<reference evidence="14 15" key="1">
    <citation type="submission" date="2020-12" db="EMBL/GenBank/DDBJ databases">
        <title>FDA dAtabase for Regulatory Grade micrObial Sequences (FDA-ARGOS): Supporting development and validation of Infectious Disease Dx tests.</title>
        <authorList>
            <person name="Sproer C."/>
            <person name="Gronow S."/>
            <person name="Severitt S."/>
            <person name="Schroder I."/>
            <person name="Tallon L."/>
            <person name="Sadzewicz L."/>
            <person name="Zhao X."/>
            <person name="Boylan J."/>
            <person name="Ott S."/>
            <person name="Bowen H."/>
            <person name="Vavikolanu K."/>
            <person name="Mehta A."/>
            <person name="Aluvathingal J."/>
            <person name="Nadendla S."/>
            <person name="Lowell S."/>
            <person name="Myers T."/>
            <person name="Yan Y."/>
            <person name="Sichtig H."/>
        </authorList>
    </citation>
    <scope>NUCLEOTIDE SEQUENCE [LARGE SCALE GENOMIC DNA]</scope>
    <source>
        <strain evidence="14 15">FDAARGOS_911</strain>
    </source>
</reference>
<gene>
    <name evidence="13 14" type="primary">mfd</name>
    <name evidence="14" type="ORF">I6G68_02950</name>
</gene>
<dbReference type="Pfam" id="PF00270">
    <property type="entry name" value="DEAD"/>
    <property type="match status" value="1"/>
</dbReference>
<dbReference type="GO" id="GO:0000716">
    <property type="term" value="P:transcription-coupled nucleotide-excision repair, DNA damage recognition"/>
    <property type="evidence" value="ECO:0007669"/>
    <property type="project" value="UniProtKB-UniRule"/>
</dbReference>
<dbReference type="PANTHER" id="PTHR47964:SF1">
    <property type="entry name" value="ATP-DEPENDENT DNA HELICASE HOMOLOG RECG, CHLOROPLASTIC"/>
    <property type="match status" value="1"/>
</dbReference>
<dbReference type="InterPro" id="IPR004576">
    <property type="entry name" value="Mfd"/>
</dbReference>
<dbReference type="InterPro" id="IPR003711">
    <property type="entry name" value="CarD-like/TRCF_RID"/>
</dbReference>
<comment type="similarity">
    <text evidence="10 13">In the N-terminal section; belongs to the UvrB family.</text>
</comment>
<keyword evidence="4 13" id="KW-0227">DNA damage</keyword>
<comment type="subcellular location">
    <subcellularLocation>
        <location evidence="1 13">Cytoplasm</location>
    </subcellularLocation>
</comment>
<dbReference type="OrthoDB" id="9804325at2"/>
<dbReference type="EMBL" id="CP065662">
    <property type="protein sequence ID" value="QPS02041.1"/>
    <property type="molecule type" value="Genomic_DNA"/>
</dbReference>
<dbReference type="Pfam" id="PF17757">
    <property type="entry name" value="UvrB_inter"/>
    <property type="match status" value="1"/>
</dbReference>
<dbReference type="PANTHER" id="PTHR47964">
    <property type="entry name" value="ATP-DEPENDENT DNA HELICASE HOMOLOG RECG, CHLOROPLASTIC"/>
    <property type="match status" value="1"/>
</dbReference>
<dbReference type="PROSITE" id="PS51192">
    <property type="entry name" value="HELICASE_ATP_BIND_1"/>
    <property type="match status" value="1"/>
</dbReference>
<dbReference type="SMART" id="SM00487">
    <property type="entry name" value="DEXDc"/>
    <property type="match status" value="1"/>
</dbReference>
<dbReference type="GO" id="GO:0005524">
    <property type="term" value="F:ATP binding"/>
    <property type="evidence" value="ECO:0007669"/>
    <property type="project" value="UniProtKB-UniRule"/>
</dbReference>
<comment type="similarity">
    <text evidence="11 13">In the C-terminal section; belongs to the helicase family. RecG subfamily.</text>
</comment>
<dbReference type="CDD" id="cd17991">
    <property type="entry name" value="DEXHc_TRCF"/>
    <property type="match status" value="1"/>
</dbReference>
<evidence type="ECO:0000256" key="9">
    <source>
        <dbReference type="ARBA" id="ARBA00023204"/>
    </source>
</evidence>
<dbReference type="GO" id="GO:0003678">
    <property type="term" value="F:DNA helicase activity"/>
    <property type="evidence" value="ECO:0007669"/>
    <property type="project" value="TreeGrafter"/>
</dbReference>
<dbReference type="InterPro" id="IPR011545">
    <property type="entry name" value="DEAD/DEAH_box_helicase_dom"/>
</dbReference>